<gene>
    <name evidence="4" type="ORF">TCM_024322</name>
</gene>
<dbReference type="SMART" id="SM00360">
    <property type="entry name" value="RRM"/>
    <property type="match status" value="1"/>
</dbReference>
<feature type="domain" description="RRM" evidence="3">
    <location>
        <begin position="41"/>
        <end position="122"/>
    </location>
</feature>
<dbReference type="InParanoid" id="A0A061EV56"/>
<evidence type="ECO:0000313" key="5">
    <source>
        <dbReference type="Proteomes" id="UP000026915"/>
    </source>
</evidence>
<accession>A0A061EV56</accession>
<organism evidence="4 5">
    <name type="scientific">Theobroma cacao</name>
    <name type="common">Cacao</name>
    <name type="synonym">Cocoa</name>
    <dbReference type="NCBI Taxonomy" id="3641"/>
    <lineage>
        <taxon>Eukaryota</taxon>
        <taxon>Viridiplantae</taxon>
        <taxon>Streptophyta</taxon>
        <taxon>Embryophyta</taxon>
        <taxon>Tracheophyta</taxon>
        <taxon>Spermatophyta</taxon>
        <taxon>Magnoliopsida</taxon>
        <taxon>eudicotyledons</taxon>
        <taxon>Gunneridae</taxon>
        <taxon>Pentapetalae</taxon>
        <taxon>rosids</taxon>
        <taxon>malvids</taxon>
        <taxon>Malvales</taxon>
        <taxon>Malvaceae</taxon>
        <taxon>Byttnerioideae</taxon>
        <taxon>Theobroma</taxon>
    </lineage>
</organism>
<dbReference type="PROSITE" id="PS50102">
    <property type="entry name" value="RRM"/>
    <property type="match status" value="1"/>
</dbReference>
<keyword evidence="5" id="KW-1185">Reference proteome</keyword>
<name>A0A061EV56_THECC</name>
<dbReference type="Proteomes" id="UP000026915">
    <property type="component" value="Chromosome 5"/>
</dbReference>
<dbReference type="InterPro" id="IPR000504">
    <property type="entry name" value="RRM_dom"/>
</dbReference>
<sequence>MMATLGSMRQTTGAISSGRQQQRFNDDSNGLHIQQWKSRLFSVYVGNLNLAITWRQLIRAFHDFGMVNDAFIWKPCQMLKNNKRPTSAFVRHRLAEEMRKAIMQGNGMMLVGRWIIVNKAIFMKFEAQSKTANFAEKGQCKENLQRGPAL</sequence>
<evidence type="ECO:0000256" key="2">
    <source>
        <dbReference type="SAM" id="MobiDB-lite"/>
    </source>
</evidence>
<dbReference type="GO" id="GO:0003723">
    <property type="term" value="F:RNA binding"/>
    <property type="evidence" value="ECO:0007669"/>
    <property type="project" value="UniProtKB-UniRule"/>
</dbReference>
<feature type="region of interest" description="Disordered" evidence="2">
    <location>
        <begin position="1"/>
        <end position="23"/>
    </location>
</feature>
<proteinExistence type="predicted"/>
<dbReference type="CDD" id="cd00590">
    <property type="entry name" value="RRM_SF"/>
    <property type="match status" value="1"/>
</dbReference>
<feature type="compositionally biased region" description="Polar residues" evidence="2">
    <location>
        <begin position="7"/>
        <end position="23"/>
    </location>
</feature>
<evidence type="ECO:0000313" key="4">
    <source>
        <dbReference type="EMBL" id="EOY08985.1"/>
    </source>
</evidence>
<dbReference type="Gramene" id="EOY08985">
    <property type="protein sequence ID" value="EOY08985"/>
    <property type="gene ID" value="TCM_024322"/>
</dbReference>
<reference evidence="4 5" key="1">
    <citation type="journal article" date="2013" name="Genome Biol.">
        <title>The genome sequence of the most widely cultivated cacao type and its use to identify candidate genes regulating pod color.</title>
        <authorList>
            <person name="Motamayor J.C."/>
            <person name="Mockaitis K."/>
            <person name="Schmutz J."/>
            <person name="Haiminen N."/>
            <person name="Iii D.L."/>
            <person name="Cornejo O."/>
            <person name="Findley S.D."/>
            <person name="Zheng P."/>
            <person name="Utro F."/>
            <person name="Royaert S."/>
            <person name="Saski C."/>
            <person name="Jenkins J."/>
            <person name="Podicheti R."/>
            <person name="Zhao M."/>
            <person name="Scheffler B.E."/>
            <person name="Stack J.C."/>
            <person name="Feltus F.A."/>
            <person name="Mustiga G.M."/>
            <person name="Amores F."/>
            <person name="Phillips W."/>
            <person name="Marelli J.P."/>
            <person name="May G.D."/>
            <person name="Shapiro H."/>
            <person name="Ma J."/>
            <person name="Bustamante C.D."/>
            <person name="Schnell R.J."/>
            <person name="Main D."/>
            <person name="Gilbert D."/>
            <person name="Parida L."/>
            <person name="Kuhn D.N."/>
        </authorList>
    </citation>
    <scope>NUCLEOTIDE SEQUENCE [LARGE SCALE GENOMIC DNA]</scope>
    <source>
        <strain evidence="5">cv. Matina 1-6</strain>
    </source>
</reference>
<dbReference type="InterPro" id="IPR035979">
    <property type="entry name" value="RBD_domain_sf"/>
</dbReference>
<dbReference type="SUPFAM" id="SSF54928">
    <property type="entry name" value="RNA-binding domain, RBD"/>
    <property type="match status" value="1"/>
</dbReference>
<dbReference type="HOGENOM" id="CLU_1743826_0_0_1"/>
<dbReference type="Gene3D" id="3.30.70.330">
    <property type="match status" value="1"/>
</dbReference>
<dbReference type="Pfam" id="PF00076">
    <property type="entry name" value="RRM_1"/>
    <property type="match status" value="1"/>
</dbReference>
<protein>
    <recommendedName>
        <fullName evidence="3">RRM domain-containing protein</fullName>
    </recommendedName>
</protein>
<dbReference type="InterPro" id="IPR012677">
    <property type="entry name" value="Nucleotide-bd_a/b_plait_sf"/>
</dbReference>
<evidence type="ECO:0000259" key="3">
    <source>
        <dbReference type="PROSITE" id="PS50102"/>
    </source>
</evidence>
<dbReference type="EMBL" id="CM001883">
    <property type="protein sequence ID" value="EOY08985.1"/>
    <property type="molecule type" value="Genomic_DNA"/>
</dbReference>
<dbReference type="AlphaFoldDB" id="A0A061EV56"/>
<keyword evidence="1" id="KW-0694">RNA-binding</keyword>
<evidence type="ECO:0000256" key="1">
    <source>
        <dbReference type="PROSITE-ProRule" id="PRU00176"/>
    </source>
</evidence>